<evidence type="ECO:0000313" key="1">
    <source>
        <dbReference type="EMBL" id="CAJ2662752.1"/>
    </source>
</evidence>
<sequence>MQSGGGGPGRTAGRASTSSAAASPSSSSSASQLGFESLQQQQHQQQQHQQQQQQLQQQIGSRQSLQQQLLRKPEGNEAFLAYQAGRQGAFGSNNFSPPNAMQMPLQSQKFIGLGQQGSNQDAQLRGQGSEQQQMLNPVHQAYLQYAFQAAQQKQPALGIHPQQQAKMGMLNPASVKDQEMRMGNLKMQDIMSVQAMNQAQGSSSRNSSEHVSRGEKQMEQGHQIRPIQAPEAQQSNQNVMNSQIAVAAQLQAMQAWARENNIDLSHPTNANLMAKLIPMMQSRMVIQPPKATESNIGAHSSPVPVSKQQVNSPAVASESSAHANSSSDVSGQSGSSKARHTVPPSHLGSATNAGHSSDVTMQQINVHGRESQAPSRQQVKPGNGMPSMHSQQSSAAMNLGAADRPLNTKVSSSGSEPPQNQYIRQSNQSTTQVGAPTKEGGLGNYAKSQGAPAQTPERQSAFTKQQLHVLKAQILAFRRIKKGEGTLPQELLQAITPPPLEMQTKQPNHPAGGQNQVKSAGNIVVEQPRHAEANAKESQSISAVNGHSSVKQESFSRDDKSAPPPVHTQAVMPSISKESASTSSAGKEEQKTIGSSFKQKQDSDHGNNSTPVRNELALDRGKTIVSQAPVSDTPQITKPAQANTASQPKDVGPTRKYHGPLFDFPFFTRKHDSFGSSMMVNNSNNLSLAYDVKDLLFEEGAEVLSKKRTENLKKIEGLLSVNLERKRIRPDLVLRLQIEEKKLRLLDVQARLRDEIDQQQQEIMAMPDRPYRKFVRLCERQRVELVRQVQASQRAAREKQLKSIFLWRKKLLEAHWAIRDARTARNRGVGKYHERMLREFSKRKDDDRSKRLEALKNNDVDRYREMLLEQQTSIPGDAAERYAVLSSFLSQTEEYLHKLGSKITAAKNQQEVEEAAKAAADAARLQGLSEEEVRAAAACAGEEVMIRNRFMEMNAPRDSSSVNKYYNLAHAVNEMVIRPPSLLRAGTLRDYQLVGCYIIVGLQWMLSLYNNKLNGILADEMGLGKTVQVMALIAYLMEFKGNYGPHLIIVPNAVMVNWKSELYKWLPSVACIFYAGGKDYRTKLFHQVSALKFNVLVTTYEFIMYDRAKLSKIDWKYIVIDEAQRMKDRDSVLARDLDRYRCQRRLLLTGTPLQNDLKELWSLLNLLLPEVFDNKKAFHDWFSKPFQKEGPTQNAEDDWLETEKKVITIHRLHQILEPFMLRRRVEDVEGSLPPKDSIVLRCKMSSVQSAIYDWVKSTGTLRLDPEDEERKLQRNPNYPVKQYKTLNNRCMELRKTCNHPLLNYPFFSDLSKEFIVKSCGKLWILDRILIKLQRTGHRVLLFSTMTKLLDILEEYLQWRRLVYRRIDGTTSLEDRESAINDFNGPDSDCFIFLLSIRAAGRGLNLQSADTVVIYDPDPNPKNEEQAVARAHRIGQKRPVKVIYMEAVVDKIPSHQKEDEMRGGGTVDLDDELVGKDRYIGSIEGLIRNNIQQYKIDMADEVINAGRFDQRTTHEERRLTLETLLHDEERYQETVHDVPSLQEVNRMIARSEEEVELFDQMDDELDWIDEMTRYDHIPKWIRANTKEVNAAIAALSKRPLKKTLLGGSADIETSELGSERKRGRPKKHTSYKELEDEDLEYSEASSEERNGYANEEGEIGDFEDDGYSGADGAQPIAKDQLEDGRYEFPPSLEIASNQVVQEAGSSGSGSSAADCLKLKQIVSPSISSQKFGSLSALDARPGSASKRMTDELEEGEIAVSVDSHMEHQQSESWIHDRDEGEDEQVLQKPKIKRKRSLRVRPRHATERPEEKSGGEMTPRLSVLADRKYQAQLRTDLESKSHVDSNASRNDQNSSIKNKRTLPSRRVANTSKLHGSPKPTRLNSISAPSEDGGEYSRESWEGKPINSSGSSAHVSRMTEIIQRRCKNVISKLQRRIDKEGQQIVPLLTDLWKRIENSGYSGGSGNSLLDLRKIDQRIDKLEYNGATDLVFDVQLMLKSAMHYYGFSLEVRTEARKVHDLFFDILKIAFPDTDFRDAKSALSFTGPVSVTTNVSSPRQVAVGQSKRHRLINEVDIDPHPPQRPLQRGSGSSGENSRIRVRVPPKESRSGYGSGSSMREQHQEQDDSPPLLTHPGELVVCKKRRNDREKSLAKPRTGPVSPSMRSPGSGSVPKDVRLSQQTQGWVGQPSSQQPNGSVGWANPVKRLRTDSAKRRPSHM</sequence>
<organism evidence="1 2">
    <name type="scientific">Trifolium pratense</name>
    <name type="common">Red clover</name>
    <dbReference type="NCBI Taxonomy" id="57577"/>
    <lineage>
        <taxon>Eukaryota</taxon>
        <taxon>Viridiplantae</taxon>
        <taxon>Streptophyta</taxon>
        <taxon>Embryophyta</taxon>
        <taxon>Tracheophyta</taxon>
        <taxon>Spermatophyta</taxon>
        <taxon>Magnoliopsida</taxon>
        <taxon>eudicotyledons</taxon>
        <taxon>Gunneridae</taxon>
        <taxon>Pentapetalae</taxon>
        <taxon>rosids</taxon>
        <taxon>fabids</taxon>
        <taxon>Fabales</taxon>
        <taxon>Fabaceae</taxon>
        <taxon>Papilionoideae</taxon>
        <taxon>50 kb inversion clade</taxon>
        <taxon>NPAAA clade</taxon>
        <taxon>Hologalegina</taxon>
        <taxon>IRL clade</taxon>
        <taxon>Trifolieae</taxon>
        <taxon>Trifolium</taxon>
    </lineage>
</organism>
<keyword evidence="2" id="KW-1185">Reference proteome</keyword>
<protein>
    <submittedName>
        <fullName evidence="1">Uncharacterized protein</fullName>
    </submittedName>
</protein>
<reference evidence="1" key="1">
    <citation type="submission" date="2023-10" db="EMBL/GenBank/DDBJ databases">
        <authorList>
            <person name="Rodriguez Cubillos JULIANA M."/>
            <person name="De Vega J."/>
        </authorList>
    </citation>
    <scope>NUCLEOTIDE SEQUENCE</scope>
</reference>
<accession>A0ACB0L021</accession>
<dbReference type="Proteomes" id="UP001177021">
    <property type="component" value="Unassembled WGS sequence"/>
</dbReference>
<evidence type="ECO:0000313" key="2">
    <source>
        <dbReference type="Proteomes" id="UP001177021"/>
    </source>
</evidence>
<comment type="caution">
    <text evidence="1">The sequence shown here is derived from an EMBL/GenBank/DDBJ whole genome shotgun (WGS) entry which is preliminary data.</text>
</comment>
<proteinExistence type="predicted"/>
<name>A0ACB0L021_TRIPR</name>
<gene>
    <name evidence="1" type="ORF">MILVUS5_LOCUS28299</name>
</gene>
<dbReference type="EMBL" id="CASHSV030000409">
    <property type="protein sequence ID" value="CAJ2662752.1"/>
    <property type="molecule type" value="Genomic_DNA"/>
</dbReference>